<dbReference type="AlphaFoldDB" id="A0A1Y1ZDI3"/>
<dbReference type="PANTHER" id="PTHR18916">
    <property type="entry name" value="DYNACTIN 1-RELATED MICROTUBULE-BINDING"/>
    <property type="match status" value="1"/>
</dbReference>
<dbReference type="SMART" id="SM01052">
    <property type="entry name" value="CAP_GLY"/>
    <property type="match status" value="1"/>
</dbReference>
<dbReference type="InParanoid" id="A0A1Y1ZDI3"/>
<organism evidence="2 3">
    <name type="scientific">Basidiobolus meristosporus CBS 931.73</name>
    <dbReference type="NCBI Taxonomy" id="1314790"/>
    <lineage>
        <taxon>Eukaryota</taxon>
        <taxon>Fungi</taxon>
        <taxon>Fungi incertae sedis</taxon>
        <taxon>Zoopagomycota</taxon>
        <taxon>Entomophthoromycotina</taxon>
        <taxon>Basidiobolomycetes</taxon>
        <taxon>Basidiobolales</taxon>
        <taxon>Basidiobolaceae</taxon>
        <taxon>Basidiobolus</taxon>
    </lineage>
</organism>
<evidence type="ECO:0000259" key="1">
    <source>
        <dbReference type="PROSITE" id="PS50245"/>
    </source>
</evidence>
<dbReference type="SUPFAM" id="SSF74924">
    <property type="entry name" value="Cap-Gly domain"/>
    <property type="match status" value="1"/>
</dbReference>
<feature type="domain" description="CAP-Gly" evidence="1">
    <location>
        <begin position="18"/>
        <end position="60"/>
    </location>
</feature>
<proteinExistence type="predicted"/>
<reference evidence="2 3" key="1">
    <citation type="submission" date="2016-07" db="EMBL/GenBank/DDBJ databases">
        <title>Pervasive Adenine N6-methylation of Active Genes in Fungi.</title>
        <authorList>
            <consortium name="DOE Joint Genome Institute"/>
            <person name="Mondo S.J."/>
            <person name="Dannebaum R.O."/>
            <person name="Kuo R.C."/>
            <person name="Labutti K."/>
            <person name="Haridas S."/>
            <person name="Kuo A."/>
            <person name="Salamov A."/>
            <person name="Ahrendt S.R."/>
            <person name="Lipzen A."/>
            <person name="Sullivan W."/>
            <person name="Andreopoulos W.B."/>
            <person name="Clum A."/>
            <person name="Lindquist E."/>
            <person name="Daum C."/>
            <person name="Ramamoorthy G.K."/>
            <person name="Gryganskyi A."/>
            <person name="Culley D."/>
            <person name="Magnuson J.K."/>
            <person name="James T.Y."/>
            <person name="O'Malley M.A."/>
            <person name="Stajich J.E."/>
            <person name="Spatafora J.W."/>
            <person name="Visel A."/>
            <person name="Grigoriev I.V."/>
        </authorList>
    </citation>
    <scope>NUCLEOTIDE SEQUENCE [LARGE SCALE GENOMIC DNA]</scope>
    <source>
        <strain evidence="2 3">CBS 931.73</strain>
    </source>
</reference>
<accession>A0A1Y1ZDI3</accession>
<feature type="non-terminal residue" evidence="2">
    <location>
        <position position="1"/>
    </location>
</feature>
<dbReference type="InterPro" id="IPR000938">
    <property type="entry name" value="CAP-Gly_domain"/>
</dbReference>
<dbReference type="EMBL" id="MCFE01000002">
    <property type="protein sequence ID" value="ORY08279.1"/>
    <property type="molecule type" value="Genomic_DNA"/>
</dbReference>
<dbReference type="Pfam" id="PF01302">
    <property type="entry name" value="CAP_GLY"/>
    <property type="match status" value="1"/>
</dbReference>
<feature type="non-terminal residue" evidence="2">
    <location>
        <position position="86"/>
    </location>
</feature>
<dbReference type="OrthoDB" id="2130750at2759"/>
<dbReference type="STRING" id="1314790.A0A1Y1ZDI3"/>
<evidence type="ECO:0000313" key="3">
    <source>
        <dbReference type="Proteomes" id="UP000193498"/>
    </source>
</evidence>
<gene>
    <name evidence="2" type="ORF">K493DRAFT_170512</name>
</gene>
<dbReference type="Proteomes" id="UP000193498">
    <property type="component" value="Unassembled WGS sequence"/>
</dbReference>
<comment type="caution">
    <text evidence="2">The sequence shown here is derived from an EMBL/GenBank/DDBJ whole genome shotgun (WGS) entry which is preliminary data.</text>
</comment>
<dbReference type="InterPro" id="IPR036859">
    <property type="entry name" value="CAP-Gly_dom_sf"/>
</dbReference>
<protein>
    <recommendedName>
        <fullName evidence="1">CAP-Gly domain-containing protein</fullName>
    </recommendedName>
</protein>
<dbReference type="Gene3D" id="2.30.30.190">
    <property type="entry name" value="CAP Gly-rich-like domain"/>
    <property type="match status" value="1"/>
</dbReference>
<evidence type="ECO:0000313" key="2">
    <source>
        <dbReference type="EMBL" id="ORY08279.1"/>
    </source>
</evidence>
<name>A0A1Y1ZDI3_9FUNG</name>
<dbReference type="PROSITE" id="PS50245">
    <property type="entry name" value="CAP_GLY_2"/>
    <property type="match status" value="1"/>
</dbReference>
<keyword evidence="3" id="KW-1185">Reference proteome</keyword>
<sequence>LGSRVIVQNKPGVIRFIGNTAFAKGKWIGVELDEPLGKNDGIVGGKVYFKCRPKHGMFVRASQLKSLNGTPARRLFSDSATPETSR</sequence>